<dbReference type="SUPFAM" id="SSF52833">
    <property type="entry name" value="Thioredoxin-like"/>
    <property type="match status" value="1"/>
</dbReference>
<dbReference type="Gene3D" id="3.40.30.10">
    <property type="entry name" value="Glutaredoxin"/>
    <property type="match status" value="1"/>
</dbReference>
<dbReference type="InterPro" id="IPR051924">
    <property type="entry name" value="GST_Kappa/NadH"/>
</dbReference>
<evidence type="ECO:0000256" key="1">
    <source>
        <dbReference type="ARBA" id="ARBA00006494"/>
    </source>
</evidence>
<dbReference type="GO" id="GO:0004602">
    <property type="term" value="F:glutathione peroxidase activity"/>
    <property type="evidence" value="ECO:0007669"/>
    <property type="project" value="TreeGrafter"/>
</dbReference>
<name>A0A2R5L466_9ACAR</name>
<evidence type="ECO:0000259" key="6">
    <source>
        <dbReference type="Pfam" id="PF01323"/>
    </source>
</evidence>
<dbReference type="AlphaFoldDB" id="A0A2R5L466"/>
<dbReference type="PANTHER" id="PTHR42943">
    <property type="entry name" value="GLUTATHIONE S-TRANSFERASE KAPPA"/>
    <property type="match status" value="1"/>
</dbReference>
<keyword evidence="2 4" id="KW-0808">Transferase</keyword>
<organism evidence="7">
    <name type="scientific">Ornithodoros turicata</name>
    <dbReference type="NCBI Taxonomy" id="34597"/>
    <lineage>
        <taxon>Eukaryota</taxon>
        <taxon>Metazoa</taxon>
        <taxon>Ecdysozoa</taxon>
        <taxon>Arthropoda</taxon>
        <taxon>Chelicerata</taxon>
        <taxon>Arachnida</taxon>
        <taxon>Acari</taxon>
        <taxon>Parasitiformes</taxon>
        <taxon>Ixodida</taxon>
        <taxon>Ixodoidea</taxon>
        <taxon>Argasidae</taxon>
        <taxon>Ornithodorinae</taxon>
        <taxon>Ornithodoros</taxon>
    </lineage>
</organism>
<evidence type="ECO:0000256" key="5">
    <source>
        <dbReference type="PIRSR" id="PIRSR006386-1"/>
    </source>
</evidence>
<evidence type="ECO:0000313" key="7">
    <source>
        <dbReference type="EMBL" id="MBY04304.1"/>
    </source>
</evidence>
<comment type="catalytic activity">
    <reaction evidence="3 4">
        <text>RX + glutathione = an S-substituted glutathione + a halide anion + H(+)</text>
        <dbReference type="Rhea" id="RHEA:16437"/>
        <dbReference type="ChEBI" id="CHEBI:15378"/>
        <dbReference type="ChEBI" id="CHEBI:16042"/>
        <dbReference type="ChEBI" id="CHEBI:17792"/>
        <dbReference type="ChEBI" id="CHEBI:57925"/>
        <dbReference type="ChEBI" id="CHEBI:90779"/>
        <dbReference type="EC" id="2.5.1.18"/>
    </reaction>
</comment>
<reference evidence="7" key="1">
    <citation type="submission" date="2018-03" db="EMBL/GenBank/DDBJ databases">
        <title>The relapsing fever spirochete Borrelia turicatae persists in the highly oxidative environment of its soft-bodied tick vector.</title>
        <authorList>
            <person name="Bourret T.J."/>
            <person name="Boyle W.K."/>
            <person name="Valenzuela J.G."/>
            <person name="Oliveira F."/>
            <person name="Lopez J.E."/>
        </authorList>
    </citation>
    <scope>NUCLEOTIDE SEQUENCE</scope>
    <source>
        <strain evidence="7">Kansas strain/isolate</strain>
        <tissue evidence="7">Salivary glands</tissue>
    </source>
</reference>
<dbReference type="InterPro" id="IPR001853">
    <property type="entry name" value="DSBA-like_thioredoxin_dom"/>
</dbReference>
<comment type="similarity">
    <text evidence="1 4">Belongs to the GST superfamily. Kappa family.</text>
</comment>
<dbReference type="GO" id="GO:0006749">
    <property type="term" value="P:glutathione metabolic process"/>
    <property type="evidence" value="ECO:0007669"/>
    <property type="project" value="TreeGrafter"/>
</dbReference>
<accession>A0A2R5L466</accession>
<dbReference type="EMBL" id="GGLE01000178">
    <property type="protein sequence ID" value="MBY04304.1"/>
    <property type="molecule type" value="Transcribed_RNA"/>
</dbReference>
<dbReference type="GO" id="GO:0005777">
    <property type="term" value="C:peroxisome"/>
    <property type="evidence" value="ECO:0007669"/>
    <property type="project" value="TreeGrafter"/>
</dbReference>
<sequence length="224" mass="25357">MALTKTTVELFYDVISPYSYIAFETLLRYEKPWNLNLMLRPFFLGGVMKAAGNRPPGMVPNKAIYMFKDLARLSQYYKIPLKPPPFLMEFIMTKSTVKPQRFLTALDMKLPEYLVPASRGFWKRLYEEHKDIAEDDSVSAVGATAGLNEQQLKEAMAMMGDDKVKNTLKERTDEAVEKYGAFGAPTIVVHTGSEPEVFFGSDRFEVMASVLGKQWNGPLPHGKL</sequence>
<dbReference type="PANTHER" id="PTHR42943:SF2">
    <property type="entry name" value="GLUTATHIONE S-TRANSFERASE KAPPA 1"/>
    <property type="match status" value="1"/>
</dbReference>
<dbReference type="InterPro" id="IPR036249">
    <property type="entry name" value="Thioredoxin-like_sf"/>
</dbReference>
<evidence type="ECO:0000256" key="2">
    <source>
        <dbReference type="ARBA" id="ARBA00022679"/>
    </source>
</evidence>
<dbReference type="GO" id="GO:0005739">
    <property type="term" value="C:mitochondrion"/>
    <property type="evidence" value="ECO:0007669"/>
    <property type="project" value="TreeGrafter"/>
</dbReference>
<evidence type="ECO:0000256" key="4">
    <source>
        <dbReference type="PIRNR" id="PIRNR006386"/>
    </source>
</evidence>
<feature type="domain" description="DSBA-like thioredoxin" evidence="6">
    <location>
        <begin position="7"/>
        <end position="211"/>
    </location>
</feature>
<feature type="active site" description="Nucleophile" evidence="5">
    <location>
        <position position="16"/>
    </location>
</feature>
<dbReference type="EC" id="2.5.1.18" evidence="4"/>
<dbReference type="InterPro" id="IPR014440">
    <property type="entry name" value="HCCAis_GSTk"/>
</dbReference>
<evidence type="ECO:0000256" key="3">
    <source>
        <dbReference type="ARBA" id="ARBA00047960"/>
    </source>
</evidence>
<proteinExistence type="inferred from homology"/>
<dbReference type="FunFam" id="3.40.30.10:FF:000096">
    <property type="entry name" value="Glutathione S-transferase kappa"/>
    <property type="match status" value="1"/>
</dbReference>
<protein>
    <recommendedName>
        <fullName evidence="4">Glutathione S-transferase kappa</fullName>
        <ecNumber evidence="4">2.5.1.18</ecNumber>
    </recommendedName>
</protein>
<dbReference type="GO" id="GO:0004364">
    <property type="term" value="F:glutathione transferase activity"/>
    <property type="evidence" value="ECO:0007669"/>
    <property type="project" value="UniProtKB-UniRule"/>
</dbReference>
<dbReference type="Pfam" id="PF01323">
    <property type="entry name" value="DSBA"/>
    <property type="match status" value="1"/>
</dbReference>
<dbReference type="PIRSF" id="PIRSF006386">
    <property type="entry name" value="HCCAis_GSTk"/>
    <property type="match status" value="1"/>
</dbReference>